<dbReference type="InterPro" id="IPR009936">
    <property type="entry name" value="DUF1468"/>
</dbReference>
<dbReference type="AlphaFoldDB" id="A0A369W9U7"/>
<dbReference type="Pfam" id="PF07331">
    <property type="entry name" value="TctB"/>
    <property type="match status" value="1"/>
</dbReference>
<feature type="transmembrane region" description="Helical" evidence="1">
    <location>
        <begin position="7"/>
        <end position="23"/>
    </location>
</feature>
<keyword evidence="1" id="KW-0812">Transmembrane</keyword>
<feature type="transmembrane region" description="Helical" evidence="1">
    <location>
        <begin position="43"/>
        <end position="60"/>
    </location>
</feature>
<feature type="domain" description="DUF1468" evidence="2">
    <location>
        <begin position="8"/>
        <end position="145"/>
    </location>
</feature>
<evidence type="ECO:0000313" key="3">
    <source>
        <dbReference type="EMBL" id="RDE18780.1"/>
    </source>
</evidence>
<protein>
    <submittedName>
        <fullName evidence="3">Tripartite tricarboxylate transporter TctB family protein</fullName>
    </submittedName>
</protein>
<name>A0A369W9U7_9GAMM</name>
<dbReference type="EMBL" id="QQOH01000004">
    <property type="protein sequence ID" value="RDE18780.1"/>
    <property type="molecule type" value="Genomic_DNA"/>
</dbReference>
<dbReference type="OrthoDB" id="6214403at2"/>
<feature type="transmembrane region" description="Helical" evidence="1">
    <location>
        <begin position="72"/>
        <end position="90"/>
    </location>
</feature>
<organism evidence="3 4">
    <name type="scientific">Motiliproteus coralliicola</name>
    <dbReference type="NCBI Taxonomy" id="2283196"/>
    <lineage>
        <taxon>Bacteria</taxon>
        <taxon>Pseudomonadati</taxon>
        <taxon>Pseudomonadota</taxon>
        <taxon>Gammaproteobacteria</taxon>
        <taxon>Oceanospirillales</taxon>
        <taxon>Oceanospirillaceae</taxon>
        <taxon>Motiliproteus</taxon>
    </lineage>
</organism>
<dbReference type="RefSeq" id="WP_114696395.1">
    <property type="nucleotide sequence ID" value="NZ_QQOH01000004.1"/>
</dbReference>
<evidence type="ECO:0000259" key="2">
    <source>
        <dbReference type="Pfam" id="PF07331"/>
    </source>
</evidence>
<keyword evidence="1" id="KW-1133">Transmembrane helix</keyword>
<reference evidence="3 4" key="1">
    <citation type="submission" date="2018-07" db="EMBL/GenBank/DDBJ databases">
        <title>Motiliproteus coralliicola sp. nov., a bacterium isolated from Coral.</title>
        <authorList>
            <person name="Wang G."/>
        </authorList>
    </citation>
    <scope>NUCLEOTIDE SEQUENCE [LARGE SCALE GENOMIC DNA]</scope>
    <source>
        <strain evidence="3 4">C34</strain>
    </source>
</reference>
<keyword evidence="1" id="KW-0472">Membrane</keyword>
<feature type="transmembrane region" description="Helical" evidence="1">
    <location>
        <begin position="121"/>
        <end position="141"/>
    </location>
</feature>
<keyword evidence="4" id="KW-1185">Reference proteome</keyword>
<dbReference type="Proteomes" id="UP000253769">
    <property type="component" value="Unassembled WGS sequence"/>
</dbReference>
<evidence type="ECO:0000313" key="4">
    <source>
        <dbReference type="Proteomes" id="UP000253769"/>
    </source>
</evidence>
<proteinExistence type="predicted"/>
<feature type="transmembrane region" description="Helical" evidence="1">
    <location>
        <begin position="96"/>
        <end position="114"/>
    </location>
</feature>
<sequence length="157" mass="17325">MTLTKDHIGGLVFLCLSVAYGYYAGQIPMFPGDEFEPFHAQTLPNALAWAGGLLSIALLVTARRDRQHRLSLGGYDFQLVAYLLVLVVIFAIALEWVGFLLSTLIFLIGGYWLLGVRQIKTLLIASVPFAAGIWFVLSQLLEIYLAPGRLFTMIFGG</sequence>
<accession>A0A369W9U7</accession>
<evidence type="ECO:0000256" key="1">
    <source>
        <dbReference type="SAM" id="Phobius"/>
    </source>
</evidence>
<gene>
    <name evidence="3" type="ORF">DV711_14260</name>
</gene>
<comment type="caution">
    <text evidence="3">The sequence shown here is derived from an EMBL/GenBank/DDBJ whole genome shotgun (WGS) entry which is preliminary data.</text>
</comment>